<evidence type="ECO:0000259" key="13">
    <source>
        <dbReference type="PROSITE" id="PS50089"/>
    </source>
</evidence>
<feature type="domain" description="RING-type" evidence="13">
    <location>
        <begin position="243"/>
        <end position="284"/>
    </location>
</feature>
<evidence type="ECO:0000256" key="7">
    <source>
        <dbReference type="ARBA" id="ARBA00022771"/>
    </source>
</evidence>
<feature type="compositionally biased region" description="Polar residues" evidence="12">
    <location>
        <begin position="155"/>
        <end position="174"/>
    </location>
</feature>
<dbReference type="InterPro" id="IPR013083">
    <property type="entry name" value="Znf_RING/FYVE/PHD"/>
</dbReference>
<evidence type="ECO:0000256" key="8">
    <source>
        <dbReference type="ARBA" id="ARBA00022786"/>
    </source>
</evidence>
<reference evidence="14" key="1">
    <citation type="submission" date="2024-02" db="EMBL/GenBank/DDBJ databases">
        <authorList>
            <consortium name="ELIXIR-Norway"/>
            <consortium name="Elixir Norway"/>
        </authorList>
    </citation>
    <scope>NUCLEOTIDE SEQUENCE</scope>
</reference>
<feature type="region of interest" description="Disordered" evidence="12">
    <location>
        <begin position="153"/>
        <end position="178"/>
    </location>
</feature>
<dbReference type="Gene3D" id="3.30.40.10">
    <property type="entry name" value="Zinc/RING finger domain, C3HC4 (zinc finger)"/>
    <property type="match status" value="1"/>
</dbReference>
<organism evidence="14 15">
    <name type="scientific">Sphagnum troendelagicum</name>
    <dbReference type="NCBI Taxonomy" id="128251"/>
    <lineage>
        <taxon>Eukaryota</taxon>
        <taxon>Viridiplantae</taxon>
        <taxon>Streptophyta</taxon>
        <taxon>Embryophyta</taxon>
        <taxon>Bryophyta</taxon>
        <taxon>Sphagnophytina</taxon>
        <taxon>Sphagnopsida</taxon>
        <taxon>Sphagnales</taxon>
        <taxon>Sphagnaceae</taxon>
        <taxon>Sphagnum</taxon>
    </lineage>
</organism>
<dbReference type="InterPro" id="IPR045103">
    <property type="entry name" value="RNF5/RNF185-like"/>
</dbReference>
<dbReference type="EMBL" id="OZ019896">
    <property type="protein sequence ID" value="CAK9223135.1"/>
    <property type="molecule type" value="Genomic_DNA"/>
</dbReference>
<dbReference type="InterPro" id="IPR018957">
    <property type="entry name" value="Znf_C3HC4_RING-type"/>
</dbReference>
<dbReference type="CDD" id="cd16534">
    <property type="entry name" value="RING-HC_RNF5-like"/>
    <property type="match status" value="1"/>
</dbReference>
<name>A0ABP0UKF2_9BRYO</name>
<comment type="catalytic activity">
    <reaction evidence="1">
        <text>S-ubiquitinyl-[E2 ubiquitin-conjugating enzyme]-L-cysteine + [acceptor protein]-L-lysine = [E2 ubiquitin-conjugating enzyme]-L-cysteine + N(6)-ubiquitinyl-[acceptor protein]-L-lysine.</text>
        <dbReference type="EC" id="2.3.2.27"/>
    </reaction>
</comment>
<dbReference type="PROSITE" id="PS00518">
    <property type="entry name" value="ZF_RING_1"/>
    <property type="match status" value="1"/>
</dbReference>
<dbReference type="PANTHER" id="PTHR12313">
    <property type="entry name" value="E3 UBIQUITIN-PROTEIN LIGASE RNF5-RELATED"/>
    <property type="match status" value="1"/>
</dbReference>
<dbReference type="InterPro" id="IPR017907">
    <property type="entry name" value="Znf_RING_CS"/>
</dbReference>
<keyword evidence="15" id="KW-1185">Reference proteome</keyword>
<dbReference type="InterPro" id="IPR001841">
    <property type="entry name" value="Znf_RING"/>
</dbReference>
<keyword evidence="6" id="KW-0479">Metal-binding</keyword>
<dbReference type="EC" id="2.3.2.27" evidence="4"/>
<evidence type="ECO:0000256" key="4">
    <source>
        <dbReference type="ARBA" id="ARBA00012483"/>
    </source>
</evidence>
<dbReference type="SUPFAM" id="SSF57850">
    <property type="entry name" value="RING/U-box"/>
    <property type="match status" value="1"/>
</dbReference>
<evidence type="ECO:0000256" key="9">
    <source>
        <dbReference type="ARBA" id="ARBA00022833"/>
    </source>
</evidence>
<feature type="region of interest" description="Disordered" evidence="12">
    <location>
        <begin position="679"/>
        <end position="715"/>
    </location>
</feature>
<feature type="region of interest" description="Disordered" evidence="12">
    <location>
        <begin position="301"/>
        <end position="342"/>
    </location>
</feature>
<evidence type="ECO:0000256" key="2">
    <source>
        <dbReference type="ARBA" id="ARBA00004308"/>
    </source>
</evidence>
<keyword evidence="10" id="KW-0472">Membrane</keyword>
<keyword evidence="9" id="KW-0862">Zinc</keyword>
<evidence type="ECO:0000256" key="12">
    <source>
        <dbReference type="SAM" id="MobiDB-lite"/>
    </source>
</evidence>
<evidence type="ECO:0000256" key="6">
    <source>
        <dbReference type="ARBA" id="ARBA00022723"/>
    </source>
</evidence>
<evidence type="ECO:0000256" key="1">
    <source>
        <dbReference type="ARBA" id="ARBA00000900"/>
    </source>
</evidence>
<accession>A0ABP0UKF2</accession>
<evidence type="ECO:0000313" key="15">
    <source>
        <dbReference type="Proteomes" id="UP001497512"/>
    </source>
</evidence>
<protein>
    <recommendedName>
        <fullName evidence="4">RING-type E3 ubiquitin transferase</fullName>
        <ecNumber evidence="4">2.3.2.27</ecNumber>
    </recommendedName>
</protein>
<dbReference type="SMART" id="SM00184">
    <property type="entry name" value="RING"/>
    <property type="match status" value="1"/>
</dbReference>
<gene>
    <name evidence="14" type="ORF">CSSPTR1EN2_LOCUS16680</name>
</gene>
<evidence type="ECO:0000256" key="5">
    <source>
        <dbReference type="ARBA" id="ARBA00022679"/>
    </source>
</evidence>
<proteinExistence type="predicted"/>
<evidence type="ECO:0000256" key="11">
    <source>
        <dbReference type="PROSITE-ProRule" id="PRU00175"/>
    </source>
</evidence>
<comment type="subcellular location">
    <subcellularLocation>
        <location evidence="2">Endomembrane system</location>
    </subcellularLocation>
</comment>
<sequence>MSGLTVAGPEVDMDESARVNLDLNLAPPLIPIAAGTIRAGAEGAGSIPGGIPDLGIRQEPRGIWSPGMRVMGRYVGARVHHIGFIRELPSGRIQETHLPATPETPRQFRRLQQIERGISASHEQSGAGSHQQLQLHFGFGPAQPDQPMAEHVEISGQQSGVRTAQAPRTESQQMPEHPLRRQRLMRRFRPTRVSRELVENHSRTEGSLNVSNLPDAVVAPVVSNSLMESLKSVAETSSSHFECNICLEMACEPVVTPCGHLFCWPCLHHWLQLRSSHQECPVCKGAVALSSLTPIYGRGTESSAKIPSAEAGASSIPPRPQARRVESQRQRADRDEGERERTRRLRVNDLAAFHRRLEGMPLFATQRDPDDLLDQAEQRGRLSELSGLRRRMEDVPVFLTQRDTDELILNQAERQMRTTEFAALQRRLEAVPVFPAQRDLDDLQTFDQVEQRQQDHATSGVSWMRDEMLSWGRAARILRESLSDTFQTPSSLIGELRDRVGAPTFGGLILDPSSSSEEQRWHSREAARSVGTFEIDAEELRQVERRMRDTTAQLAHQRNDIINHLGPNRVEATAQLPSVRARFVNMNNAVHNHLLPNPQQPAQSQTIEVVPPFASSDRSTVLPLVNEQAVELRPSVSGIPTSTTSAGAVAAMLVPRQGATREVLVRERRRRRQENVTVLLGGRQDSSETVVDNGAAASSEAGGTLLPGRKRRRLD</sequence>
<dbReference type="Proteomes" id="UP001497512">
    <property type="component" value="Chromosome 4"/>
</dbReference>
<feature type="compositionally biased region" description="Basic and acidic residues" evidence="12">
    <location>
        <begin position="323"/>
        <end position="341"/>
    </location>
</feature>
<comment type="pathway">
    <text evidence="3">Protein modification; protein ubiquitination.</text>
</comment>
<evidence type="ECO:0000256" key="3">
    <source>
        <dbReference type="ARBA" id="ARBA00004906"/>
    </source>
</evidence>
<dbReference type="PROSITE" id="PS50089">
    <property type="entry name" value="ZF_RING_2"/>
    <property type="match status" value="1"/>
</dbReference>
<dbReference type="Pfam" id="PF00097">
    <property type="entry name" value="zf-C3HC4"/>
    <property type="match status" value="1"/>
</dbReference>
<evidence type="ECO:0000256" key="10">
    <source>
        <dbReference type="ARBA" id="ARBA00023136"/>
    </source>
</evidence>
<keyword evidence="7 11" id="KW-0863">Zinc-finger</keyword>
<keyword evidence="8" id="KW-0833">Ubl conjugation pathway</keyword>
<evidence type="ECO:0000313" key="14">
    <source>
        <dbReference type="EMBL" id="CAK9223135.1"/>
    </source>
</evidence>
<keyword evidence="5" id="KW-0808">Transferase</keyword>